<name>A0ABU2JEK0_9ACTN</name>
<gene>
    <name evidence="1" type="ORF">RM423_18645</name>
</gene>
<dbReference type="EMBL" id="JAVREH010000038">
    <property type="protein sequence ID" value="MDT0263405.1"/>
    <property type="molecule type" value="Genomic_DNA"/>
</dbReference>
<evidence type="ECO:0000313" key="1">
    <source>
        <dbReference type="EMBL" id="MDT0263405.1"/>
    </source>
</evidence>
<dbReference type="Proteomes" id="UP001183176">
    <property type="component" value="Unassembled WGS sequence"/>
</dbReference>
<organism evidence="1 2">
    <name type="scientific">Jatrophihabitans lederbergiae</name>
    <dbReference type="NCBI Taxonomy" id="3075547"/>
    <lineage>
        <taxon>Bacteria</taxon>
        <taxon>Bacillati</taxon>
        <taxon>Actinomycetota</taxon>
        <taxon>Actinomycetes</taxon>
        <taxon>Jatrophihabitantales</taxon>
        <taxon>Jatrophihabitantaceae</taxon>
        <taxon>Jatrophihabitans</taxon>
    </lineage>
</organism>
<evidence type="ECO:0008006" key="3">
    <source>
        <dbReference type="Google" id="ProtNLM"/>
    </source>
</evidence>
<proteinExistence type="predicted"/>
<comment type="caution">
    <text evidence="1">The sequence shown here is derived from an EMBL/GenBank/DDBJ whole genome shotgun (WGS) entry which is preliminary data.</text>
</comment>
<reference evidence="2" key="1">
    <citation type="submission" date="2023-07" db="EMBL/GenBank/DDBJ databases">
        <title>30 novel species of actinomycetes from the DSMZ collection.</title>
        <authorList>
            <person name="Nouioui I."/>
        </authorList>
    </citation>
    <scope>NUCLEOTIDE SEQUENCE [LARGE SCALE GENOMIC DNA]</scope>
    <source>
        <strain evidence="2">DSM 44399</strain>
    </source>
</reference>
<keyword evidence="2" id="KW-1185">Reference proteome</keyword>
<sequence>MEHTDEQELATALNDASGQAARVACCSALGLGLAEVGRVAGPEN</sequence>
<accession>A0ABU2JEK0</accession>
<protein>
    <recommendedName>
        <fullName evidence="3">Transcriptional regulator</fullName>
    </recommendedName>
</protein>
<evidence type="ECO:0000313" key="2">
    <source>
        <dbReference type="Proteomes" id="UP001183176"/>
    </source>
</evidence>
<dbReference type="RefSeq" id="WP_311424552.1">
    <property type="nucleotide sequence ID" value="NZ_JAVREH010000038.1"/>
</dbReference>